<evidence type="ECO:0000256" key="4">
    <source>
        <dbReference type="ARBA" id="ARBA00023172"/>
    </source>
</evidence>
<dbReference type="SMART" id="SM00857">
    <property type="entry name" value="Resolvase"/>
    <property type="match status" value="1"/>
</dbReference>
<keyword evidence="4" id="KW-0233">DNA recombination</keyword>
<name>A0A1X6WS65_9ENTE</name>
<dbReference type="InterPro" id="IPR050639">
    <property type="entry name" value="SSR_resolvase"/>
</dbReference>
<feature type="domain" description="Resolvase/invertase-type recombinase catalytic" evidence="7">
    <location>
        <begin position="2"/>
        <end position="135"/>
    </location>
</feature>
<accession>A0A1X6WS65</accession>
<keyword evidence="2" id="KW-0229">DNA integration</keyword>
<dbReference type="RefSeq" id="WP_086952740.1">
    <property type="nucleotide sequence ID" value="NZ_FWFD01000019.1"/>
</dbReference>
<organism evidence="8 9">
    <name type="scientific">Vagococcus fluvialis bH819</name>
    <dbReference type="NCBI Taxonomy" id="1255619"/>
    <lineage>
        <taxon>Bacteria</taxon>
        <taxon>Bacillati</taxon>
        <taxon>Bacillota</taxon>
        <taxon>Bacilli</taxon>
        <taxon>Lactobacillales</taxon>
        <taxon>Enterococcaceae</taxon>
        <taxon>Vagococcus</taxon>
    </lineage>
</organism>
<dbReference type="Proteomes" id="UP000195918">
    <property type="component" value="Unassembled WGS sequence"/>
</dbReference>
<dbReference type="InterPro" id="IPR036162">
    <property type="entry name" value="Resolvase-like_N_sf"/>
</dbReference>
<evidence type="ECO:0000256" key="5">
    <source>
        <dbReference type="PIRSR" id="PIRSR606118-50"/>
    </source>
</evidence>
<sequence length="189" mass="21754">MTIYGYARVSTGSQDFPTQLELLEKSGCEIIFKEKHTGSKINRPEFIKLKNLLKKGDTFVVTKLDRFARSTIEGLTTTKELFERGVSVHILNQGLIENTPNGRLILTQLFAFAEYERDMIIERTQEGKAFAKKNDPNFKDGRPKKFTKDQLDLAFTLLENNSVKKVSKMTGISESTLYREKRRRENIII</sequence>
<evidence type="ECO:0000256" key="6">
    <source>
        <dbReference type="PROSITE-ProRule" id="PRU10137"/>
    </source>
</evidence>
<dbReference type="Gene3D" id="1.10.10.60">
    <property type="entry name" value="Homeodomain-like"/>
    <property type="match status" value="1"/>
</dbReference>
<dbReference type="SUPFAM" id="SSF46689">
    <property type="entry name" value="Homeodomain-like"/>
    <property type="match status" value="1"/>
</dbReference>
<evidence type="ECO:0000256" key="3">
    <source>
        <dbReference type="ARBA" id="ARBA00023125"/>
    </source>
</evidence>
<dbReference type="OrthoDB" id="9797501at2"/>
<evidence type="ECO:0000256" key="2">
    <source>
        <dbReference type="ARBA" id="ARBA00022908"/>
    </source>
</evidence>
<gene>
    <name evidence="8" type="ORF">FM121_13585</name>
</gene>
<keyword evidence="3" id="KW-0238">DNA-binding</keyword>
<dbReference type="InterPro" id="IPR006119">
    <property type="entry name" value="Resolv_N"/>
</dbReference>
<dbReference type="EMBL" id="FWFD01000019">
    <property type="protein sequence ID" value="SLM87125.1"/>
    <property type="molecule type" value="Genomic_DNA"/>
</dbReference>
<protein>
    <submittedName>
        <fullName evidence="8">Site-specific recombinase, DNA invertase Pin related protein</fullName>
    </submittedName>
</protein>
<dbReference type="InterPro" id="IPR009057">
    <property type="entry name" value="Homeodomain-like_sf"/>
</dbReference>
<evidence type="ECO:0000256" key="1">
    <source>
        <dbReference type="ARBA" id="ARBA00009913"/>
    </source>
</evidence>
<dbReference type="PROSITE" id="PS51736">
    <property type="entry name" value="RECOMBINASES_3"/>
    <property type="match status" value="1"/>
</dbReference>
<proteinExistence type="inferred from homology"/>
<dbReference type="Pfam" id="PF02796">
    <property type="entry name" value="HTH_7"/>
    <property type="match status" value="1"/>
</dbReference>
<dbReference type="CDD" id="cd03768">
    <property type="entry name" value="SR_ResInv"/>
    <property type="match status" value="1"/>
</dbReference>
<dbReference type="SUPFAM" id="SSF53041">
    <property type="entry name" value="Resolvase-like"/>
    <property type="match status" value="1"/>
</dbReference>
<dbReference type="InterPro" id="IPR006120">
    <property type="entry name" value="Resolvase_HTH_dom"/>
</dbReference>
<dbReference type="Gene3D" id="3.40.50.1390">
    <property type="entry name" value="Resolvase, N-terminal catalytic domain"/>
    <property type="match status" value="1"/>
</dbReference>
<dbReference type="PANTHER" id="PTHR30461:SF26">
    <property type="entry name" value="RESOLVASE HOMOLOG YNEB"/>
    <property type="match status" value="1"/>
</dbReference>
<dbReference type="PROSITE" id="PS00397">
    <property type="entry name" value="RECOMBINASES_1"/>
    <property type="match status" value="1"/>
</dbReference>
<reference evidence="9" key="1">
    <citation type="submission" date="2017-02" db="EMBL/GenBank/DDBJ databases">
        <authorList>
            <person name="Dridi B."/>
        </authorList>
    </citation>
    <scope>NUCLEOTIDE SEQUENCE [LARGE SCALE GENOMIC DNA]</scope>
    <source>
        <strain evidence="9">bH819</strain>
    </source>
</reference>
<dbReference type="GO" id="GO:0015074">
    <property type="term" value="P:DNA integration"/>
    <property type="evidence" value="ECO:0007669"/>
    <property type="project" value="UniProtKB-KW"/>
</dbReference>
<dbReference type="PANTHER" id="PTHR30461">
    <property type="entry name" value="DNA-INVERTASE FROM LAMBDOID PROPHAGE"/>
    <property type="match status" value="1"/>
</dbReference>
<dbReference type="Pfam" id="PF00239">
    <property type="entry name" value="Resolvase"/>
    <property type="match status" value="1"/>
</dbReference>
<dbReference type="InterPro" id="IPR006118">
    <property type="entry name" value="Recombinase_CS"/>
</dbReference>
<feature type="active site" description="O-(5'-phospho-DNA)-serine intermediate" evidence="5 6">
    <location>
        <position position="10"/>
    </location>
</feature>
<comment type="similarity">
    <text evidence="1">Belongs to the site-specific recombinase resolvase family.</text>
</comment>
<evidence type="ECO:0000313" key="9">
    <source>
        <dbReference type="Proteomes" id="UP000195918"/>
    </source>
</evidence>
<evidence type="ECO:0000259" key="7">
    <source>
        <dbReference type="PROSITE" id="PS51736"/>
    </source>
</evidence>
<keyword evidence="9" id="KW-1185">Reference proteome</keyword>
<dbReference type="AlphaFoldDB" id="A0A1X6WS65"/>
<dbReference type="GO" id="GO:0003677">
    <property type="term" value="F:DNA binding"/>
    <property type="evidence" value="ECO:0007669"/>
    <property type="project" value="UniProtKB-KW"/>
</dbReference>
<evidence type="ECO:0000313" key="8">
    <source>
        <dbReference type="EMBL" id="SLM87125.1"/>
    </source>
</evidence>
<dbReference type="GO" id="GO:0000150">
    <property type="term" value="F:DNA strand exchange activity"/>
    <property type="evidence" value="ECO:0007669"/>
    <property type="project" value="InterPro"/>
</dbReference>